<dbReference type="AlphaFoldDB" id="A0A429ZIQ8"/>
<reference evidence="1 2" key="1">
    <citation type="submission" date="2017-05" db="EMBL/GenBank/DDBJ databases">
        <title>Vagococcus spp. assemblies.</title>
        <authorList>
            <person name="Gulvik C.A."/>
        </authorList>
    </citation>
    <scope>NUCLEOTIDE SEQUENCE [LARGE SCALE GENOMIC DNA]</scope>
    <source>
        <strain evidence="1 2">SS1994</strain>
    </source>
</reference>
<evidence type="ECO:0000313" key="2">
    <source>
        <dbReference type="Proteomes" id="UP000288490"/>
    </source>
</evidence>
<evidence type="ECO:0008006" key="3">
    <source>
        <dbReference type="Google" id="ProtNLM"/>
    </source>
</evidence>
<organism evidence="1 2">
    <name type="scientific">Vagococcus bubulae</name>
    <dbReference type="NCBI Taxonomy" id="1977868"/>
    <lineage>
        <taxon>Bacteria</taxon>
        <taxon>Bacillati</taxon>
        <taxon>Bacillota</taxon>
        <taxon>Bacilli</taxon>
        <taxon>Lactobacillales</taxon>
        <taxon>Enterococcaceae</taxon>
        <taxon>Vagococcus</taxon>
    </lineage>
</organism>
<dbReference type="InterPro" id="IPR029465">
    <property type="entry name" value="ATPgrasp_TupA"/>
</dbReference>
<proteinExistence type="predicted"/>
<name>A0A429ZIQ8_9ENTE</name>
<accession>A0A429ZIQ8</accession>
<dbReference type="EMBL" id="NGJT01000011">
    <property type="protein sequence ID" value="RST93572.1"/>
    <property type="molecule type" value="Genomic_DNA"/>
</dbReference>
<gene>
    <name evidence="1" type="ORF">CBF36_07035</name>
</gene>
<comment type="caution">
    <text evidence="1">The sequence shown here is derived from an EMBL/GenBank/DDBJ whole genome shotgun (WGS) entry which is preliminary data.</text>
</comment>
<keyword evidence="2" id="KW-1185">Reference proteome</keyword>
<dbReference type="Pfam" id="PF14305">
    <property type="entry name" value="ATPgrasp_TupA"/>
    <property type="match status" value="1"/>
</dbReference>
<evidence type="ECO:0000313" key="1">
    <source>
        <dbReference type="EMBL" id="RST93572.1"/>
    </source>
</evidence>
<dbReference type="Proteomes" id="UP000288490">
    <property type="component" value="Unassembled WGS sequence"/>
</dbReference>
<dbReference type="RefSeq" id="WP_125957748.1">
    <property type="nucleotide sequence ID" value="NZ_JAQEJV010000013.1"/>
</dbReference>
<dbReference type="OrthoDB" id="9791827at2"/>
<protein>
    <recommendedName>
        <fullName evidence="3">Glycosyl transferase</fullName>
    </recommendedName>
</protein>
<sequence>MGILKTINYHILSDISPTFATRLIYFRIFKRRLNLNPPHTLNEKIQWLKLNEYGNNELVTKCTDKLLVRDYVQRIDGNLLNELLFIYDDVDEIEWEKLPEKFVIKMNHGSGFNLICSDINNFDIGYAKEKLKLWKNEDFWKIYSELQYKHIKKKILIEKYIETQSGKLPNDYKIFCFHGKALCIMSCEERETGNTKFYYFNVKGELVPYNKSSVEAIENNLPIHLPENYEDMVAISEALSKPFKFVRVDLYSEDNQIIFGELTFTPGAGINKDRFEEIDLLLGKQLDLSK</sequence>